<evidence type="ECO:0000313" key="2">
    <source>
        <dbReference type="Proteomes" id="UP001154282"/>
    </source>
</evidence>
<reference evidence="1" key="1">
    <citation type="submission" date="2022-08" db="EMBL/GenBank/DDBJ databases">
        <authorList>
            <person name="Gutierrez-Valencia J."/>
        </authorList>
    </citation>
    <scope>NUCLEOTIDE SEQUENCE</scope>
</reference>
<proteinExistence type="predicted"/>
<dbReference type="AlphaFoldDB" id="A0AAV0P908"/>
<accession>A0AAV0P908</accession>
<sequence>MMRCVLRWKILGLHASRHNARRLKEIKAPIAGWHPRWSRRKLTLVKSTSIALGLYCGSHHGFASISRNDSSPGRICSG</sequence>
<protein>
    <submittedName>
        <fullName evidence="1">Uncharacterized protein</fullName>
    </submittedName>
</protein>
<name>A0AAV0P908_9ROSI</name>
<comment type="caution">
    <text evidence="1">The sequence shown here is derived from an EMBL/GenBank/DDBJ whole genome shotgun (WGS) entry which is preliminary data.</text>
</comment>
<dbReference type="Proteomes" id="UP001154282">
    <property type="component" value="Unassembled WGS sequence"/>
</dbReference>
<organism evidence="1 2">
    <name type="scientific">Linum tenue</name>
    <dbReference type="NCBI Taxonomy" id="586396"/>
    <lineage>
        <taxon>Eukaryota</taxon>
        <taxon>Viridiplantae</taxon>
        <taxon>Streptophyta</taxon>
        <taxon>Embryophyta</taxon>
        <taxon>Tracheophyta</taxon>
        <taxon>Spermatophyta</taxon>
        <taxon>Magnoliopsida</taxon>
        <taxon>eudicotyledons</taxon>
        <taxon>Gunneridae</taxon>
        <taxon>Pentapetalae</taxon>
        <taxon>rosids</taxon>
        <taxon>fabids</taxon>
        <taxon>Malpighiales</taxon>
        <taxon>Linaceae</taxon>
        <taxon>Linum</taxon>
    </lineage>
</organism>
<keyword evidence="2" id="KW-1185">Reference proteome</keyword>
<dbReference type="EMBL" id="CAMGYJ010000008">
    <property type="protein sequence ID" value="CAI0467677.1"/>
    <property type="molecule type" value="Genomic_DNA"/>
</dbReference>
<gene>
    <name evidence="1" type="ORF">LITE_LOCUS37531</name>
</gene>
<evidence type="ECO:0000313" key="1">
    <source>
        <dbReference type="EMBL" id="CAI0467677.1"/>
    </source>
</evidence>